<accession>A0A844GN62</accession>
<keyword evidence="3 6" id="KW-0201">Cytochrome c-type biogenesis</keyword>
<feature type="transmembrane region" description="Helical" evidence="7">
    <location>
        <begin position="177"/>
        <end position="200"/>
    </location>
</feature>
<feature type="transmembrane region" description="Helical" evidence="7">
    <location>
        <begin position="88"/>
        <end position="107"/>
    </location>
</feature>
<comment type="similarity">
    <text evidence="6">Belongs to the Ccs1/CcsB family.</text>
</comment>
<dbReference type="PANTHER" id="PTHR31566:SF0">
    <property type="entry name" value="CYTOCHROME C BIOGENESIS PROTEIN CCS1, CHLOROPLASTIC"/>
    <property type="match status" value="1"/>
</dbReference>
<feature type="transmembrane region" description="Helical" evidence="7">
    <location>
        <begin position="390"/>
        <end position="409"/>
    </location>
</feature>
<comment type="subunit">
    <text evidence="6">May interact with CcsA.</text>
</comment>
<keyword evidence="5 6" id="KW-0472">Membrane</keyword>
<keyword evidence="2 6" id="KW-0812">Transmembrane</keyword>
<dbReference type="RefSeq" id="WP_015218506.1">
    <property type="nucleotide sequence ID" value="NZ_WMIA01000002.1"/>
</dbReference>
<evidence type="ECO:0000259" key="8">
    <source>
        <dbReference type="Pfam" id="PF05140"/>
    </source>
</evidence>
<organism evidence="9 10">
    <name type="scientific">Cyanobacterium aponinum 0216</name>
    <dbReference type="NCBI Taxonomy" id="2676140"/>
    <lineage>
        <taxon>Bacteria</taxon>
        <taxon>Bacillati</taxon>
        <taxon>Cyanobacteriota</taxon>
        <taxon>Cyanophyceae</taxon>
        <taxon>Oscillatoriophycideae</taxon>
        <taxon>Chroococcales</taxon>
        <taxon>Geminocystaceae</taxon>
        <taxon>Cyanobacterium</taxon>
    </lineage>
</organism>
<name>A0A844GN62_9CHRO</name>
<dbReference type="GO" id="GO:0031676">
    <property type="term" value="C:plasma membrane-derived thylakoid membrane"/>
    <property type="evidence" value="ECO:0007669"/>
    <property type="project" value="UniProtKB-SubCell"/>
</dbReference>
<evidence type="ECO:0000256" key="7">
    <source>
        <dbReference type="SAM" id="Phobius"/>
    </source>
</evidence>
<comment type="function">
    <text evidence="6">Required during biogenesis of c-type cytochromes (cytochrome c6 and cytochrome f) at the step of heme attachment.</text>
</comment>
<dbReference type="AlphaFoldDB" id="A0A844GN62"/>
<proteinExistence type="inferred from homology"/>
<dbReference type="PANTHER" id="PTHR31566">
    <property type="entry name" value="CYTOCHROME C BIOGENESIS PROTEIN CCS1, CHLOROPLASTIC"/>
    <property type="match status" value="1"/>
</dbReference>
<sequence>MSVSNYNNLSIKGKFDLYFRRLISTIADLRLAIILLLVIAIFSITGTIIEQNQPINYYQENYPENPALFGFLTWQVLLNIGLNHVYTTWWYLAILFLFGSSLIACTFRRQLPALKSAKIWSFYHQSRQFNKLAFSAEITTESLNIIESILNKKGYKVFSSDNSIYAQKGIAGRVGPIIVHIGMIIILLGAIWGAFSGFFAQEMIASGNTFMIKNYLEAGKLTNLEKAQSFQVKVNDFWIDYTPEGKVDQFYSDLSVINKQGEEVKRKTIFVNQPLRYKGITFYQTSWSISGVKVQLNNSPIFQLPMAELATENQGRIWGTWIPTKPDLSEGVSLITKDLQGTMFLYNMQGELINAIRPNMPVEVNGVNLKVLQLVGATGLQIKSDPGVPIVYFGFALLMIGVVMSYVSFSQVWALQEGNRFFIGGKTNRAQVAFEKEMYNILEQL</sequence>
<dbReference type="InterPro" id="IPR023494">
    <property type="entry name" value="Cyt_c_bgen_Ccs1/CcsB/ResB"/>
</dbReference>
<feature type="domain" description="ResB-like" evidence="8">
    <location>
        <begin position="364"/>
        <end position="438"/>
    </location>
</feature>
<feature type="domain" description="ResB-like" evidence="8">
    <location>
        <begin position="29"/>
        <end position="302"/>
    </location>
</feature>
<evidence type="ECO:0000256" key="6">
    <source>
        <dbReference type="HAMAP-Rule" id="MF_01392"/>
    </source>
</evidence>
<feature type="transmembrane region" description="Helical" evidence="7">
    <location>
        <begin position="29"/>
        <end position="49"/>
    </location>
</feature>
<comment type="subcellular location">
    <subcellularLocation>
        <location evidence="6">Cellular thylakoid membrane</location>
        <topology evidence="6">Multi-pass membrane protein</topology>
    </subcellularLocation>
    <subcellularLocation>
        <location evidence="1">Membrane</location>
        <topology evidence="1">Multi-pass membrane protein</topology>
    </subcellularLocation>
</comment>
<dbReference type="InterPro" id="IPR007816">
    <property type="entry name" value="ResB-like_domain"/>
</dbReference>
<dbReference type="Pfam" id="PF05140">
    <property type="entry name" value="ResB"/>
    <property type="match status" value="2"/>
</dbReference>
<evidence type="ECO:0000256" key="5">
    <source>
        <dbReference type="ARBA" id="ARBA00023136"/>
    </source>
</evidence>
<dbReference type="HAMAP" id="MF_01392">
    <property type="entry name" value="CytC_Ccs1"/>
    <property type="match status" value="1"/>
</dbReference>
<gene>
    <name evidence="6" type="primary">ccsB</name>
    <name evidence="6" type="synonym">ccs1</name>
    <name evidence="9" type="ORF">GGC33_03120</name>
</gene>
<dbReference type="Proteomes" id="UP000437131">
    <property type="component" value="Unassembled WGS sequence"/>
</dbReference>
<evidence type="ECO:0000256" key="1">
    <source>
        <dbReference type="ARBA" id="ARBA00004141"/>
    </source>
</evidence>
<evidence type="ECO:0000256" key="2">
    <source>
        <dbReference type="ARBA" id="ARBA00022692"/>
    </source>
</evidence>
<comment type="caution">
    <text evidence="9">The sequence shown here is derived from an EMBL/GenBank/DDBJ whole genome shotgun (WGS) entry which is preliminary data.</text>
</comment>
<evidence type="ECO:0000256" key="4">
    <source>
        <dbReference type="ARBA" id="ARBA00022989"/>
    </source>
</evidence>
<reference evidence="9 10" key="1">
    <citation type="submission" date="2019-11" db="EMBL/GenBank/DDBJ databases">
        <title>Isolation of a new High Light Tolerant Cyanobacteria.</title>
        <authorList>
            <person name="Dobson Z."/>
            <person name="Vaughn N."/>
            <person name="Vaughn M."/>
            <person name="Fromme P."/>
            <person name="Mazor Y."/>
        </authorList>
    </citation>
    <scope>NUCLEOTIDE SEQUENCE [LARGE SCALE GENOMIC DNA]</scope>
    <source>
        <strain evidence="9 10">0216</strain>
    </source>
</reference>
<dbReference type="EMBL" id="WMIA01000002">
    <property type="protein sequence ID" value="MTF37917.1"/>
    <property type="molecule type" value="Genomic_DNA"/>
</dbReference>
<keyword evidence="4 6" id="KW-1133">Transmembrane helix</keyword>
<protein>
    <recommendedName>
        <fullName evidence="6">Cytochrome c biogenesis protein CcsB</fullName>
    </recommendedName>
</protein>
<keyword evidence="6" id="KW-0793">Thylakoid</keyword>
<dbReference type="GO" id="GO:0017004">
    <property type="term" value="P:cytochrome complex assembly"/>
    <property type="evidence" value="ECO:0007669"/>
    <property type="project" value="UniProtKB-UniRule"/>
</dbReference>
<evidence type="ECO:0000313" key="9">
    <source>
        <dbReference type="EMBL" id="MTF37917.1"/>
    </source>
</evidence>
<evidence type="ECO:0000256" key="3">
    <source>
        <dbReference type="ARBA" id="ARBA00022748"/>
    </source>
</evidence>
<evidence type="ECO:0000313" key="10">
    <source>
        <dbReference type="Proteomes" id="UP000437131"/>
    </source>
</evidence>